<comment type="caution">
    <text evidence="1">The sequence shown here is derived from an EMBL/GenBank/DDBJ whole genome shotgun (WGS) entry which is preliminary data.</text>
</comment>
<evidence type="ECO:0000313" key="1">
    <source>
        <dbReference type="EMBL" id="KAK3318317.1"/>
    </source>
</evidence>
<protein>
    <submittedName>
        <fullName evidence="1">Uncharacterized protein</fullName>
    </submittedName>
</protein>
<gene>
    <name evidence="1" type="ORF">B0H66DRAFT_639722</name>
</gene>
<reference evidence="1" key="1">
    <citation type="journal article" date="2023" name="Mol. Phylogenet. Evol.">
        <title>Genome-scale phylogeny and comparative genomics of the fungal order Sordariales.</title>
        <authorList>
            <person name="Hensen N."/>
            <person name="Bonometti L."/>
            <person name="Westerberg I."/>
            <person name="Brannstrom I.O."/>
            <person name="Guillou S."/>
            <person name="Cros-Aarteil S."/>
            <person name="Calhoun S."/>
            <person name="Haridas S."/>
            <person name="Kuo A."/>
            <person name="Mondo S."/>
            <person name="Pangilinan J."/>
            <person name="Riley R."/>
            <person name="LaButti K."/>
            <person name="Andreopoulos B."/>
            <person name="Lipzen A."/>
            <person name="Chen C."/>
            <person name="Yan M."/>
            <person name="Daum C."/>
            <person name="Ng V."/>
            <person name="Clum A."/>
            <person name="Steindorff A."/>
            <person name="Ohm R.A."/>
            <person name="Martin F."/>
            <person name="Silar P."/>
            <person name="Natvig D.O."/>
            <person name="Lalanne C."/>
            <person name="Gautier V."/>
            <person name="Ament-Velasquez S.L."/>
            <person name="Kruys A."/>
            <person name="Hutchinson M.I."/>
            <person name="Powell A.J."/>
            <person name="Barry K."/>
            <person name="Miller A.N."/>
            <person name="Grigoriev I.V."/>
            <person name="Debuchy R."/>
            <person name="Gladieux P."/>
            <person name="Hiltunen Thoren M."/>
            <person name="Johannesson H."/>
        </authorList>
    </citation>
    <scope>NUCLEOTIDE SEQUENCE</scope>
    <source>
        <strain evidence="1">CBS 118394</strain>
    </source>
</reference>
<evidence type="ECO:0000313" key="2">
    <source>
        <dbReference type="Proteomes" id="UP001283341"/>
    </source>
</evidence>
<organism evidence="1 2">
    <name type="scientific">Apodospora peruviana</name>
    <dbReference type="NCBI Taxonomy" id="516989"/>
    <lineage>
        <taxon>Eukaryota</taxon>
        <taxon>Fungi</taxon>
        <taxon>Dikarya</taxon>
        <taxon>Ascomycota</taxon>
        <taxon>Pezizomycotina</taxon>
        <taxon>Sordariomycetes</taxon>
        <taxon>Sordariomycetidae</taxon>
        <taxon>Sordariales</taxon>
        <taxon>Lasiosphaeriaceae</taxon>
        <taxon>Apodospora</taxon>
    </lineage>
</organism>
<dbReference type="Proteomes" id="UP001283341">
    <property type="component" value="Unassembled WGS sequence"/>
</dbReference>
<keyword evidence="2" id="KW-1185">Reference proteome</keyword>
<sequence length="169" mass="18326">MEMLRQPLVLTASMRSFRSLSCDFSSLFIPKGSGDQPKVKGSVLAALNMYNLGPIDRSGGAWAESVDLTGFVATYNEFSFFKAMVEPIFGRSILPMKLLNGFIPLSPPLFLLLASSLPLLPPLLPTLNSMTPFSTIVDNLVFSVLFDPFADDALHADIEPEILALAVTA</sequence>
<dbReference type="EMBL" id="JAUEDM010000004">
    <property type="protein sequence ID" value="KAK3318317.1"/>
    <property type="molecule type" value="Genomic_DNA"/>
</dbReference>
<accession>A0AAE0M3X8</accession>
<proteinExistence type="predicted"/>
<dbReference type="AlphaFoldDB" id="A0AAE0M3X8"/>
<name>A0AAE0M3X8_9PEZI</name>
<reference evidence="1" key="2">
    <citation type="submission" date="2023-06" db="EMBL/GenBank/DDBJ databases">
        <authorList>
            <consortium name="Lawrence Berkeley National Laboratory"/>
            <person name="Haridas S."/>
            <person name="Hensen N."/>
            <person name="Bonometti L."/>
            <person name="Westerberg I."/>
            <person name="Brannstrom I.O."/>
            <person name="Guillou S."/>
            <person name="Cros-Aarteil S."/>
            <person name="Calhoun S."/>
            <person name="Kuo A."/>
            <person name="Mondo S."/>
            <person name="Pangilinan J."/>
            <person name="Riley R."/>
            <person name="Labutti K."/>
            <person name="Andreopoulos B."/>
            <person name="Lipzen A."/>
            <person name="Chen C."/>
            <person name="Yanf M."/>
            <person name="Daum C."/>
            <person name="Ng V."/>
            <person name="Clum A."/>
            <person name="Steindorff A."/>
            <person name="Ohm R."/>
            <person name="Martin F."/>
            <person name="Silar P."/>
            <person name="Natvig D."/>
            <person name="Lalanne C."/>
            <person name="Gautier V."/>
            <person name="Ament-Velasquez S.L."/>
            <person name="Kruys A."/>
            <person name="Hutchinson M.I."/>
            <person name="Powell A.J."/>
            <person name="Barry K."/>
            <person name="Miller A.N."/>
            <person name="Grigoriev I.V."/>
            <person name="Debuchy R."/>
            <person name="Gladieux P."/>
            <person name="Thoren M.H."/>
            <person name="Johannesson H."/>
        </authorList>
    </citation>
    <scope>NUCLEOTIDE SEQUENCE</scope>
    <source>
        <strain evidence="1">CBS 118394</strain>
    </source>
</reference>